<dbReference type="Proteomes" id="UP000467841">
    <property type="component" value="Unassembled WGS sequence"/>
</dbReference>
<evidence type="ECO:0000313" key="6">
    <source>
        <dbReference type="Proteomes" id="UP000467841"/>
    </source>
</evidence>
<sequence>MEKVELPVHNHPLVSFTRFSLGQCKGCWSRGYIYGGYRCNEPGCDTMFHKTCAESLPEIKHYSHPDHTLKLVRKFQSSMCSLCRVWFETGYFCSICDFKLDLGCDRRPDPPLTLEKSNTHEHPLVLSNGVGFELSQSERNCKVCFEEVLEFETCYECHECELFFHVKFTEGSHTSHPEHPLKFLTGKEAPDYADKNCLLCGMEFIRELHHCDVCNFSICKECMRNPPPLDVVSQTTHKHQLHLLPRRIAFVCNACGTQGNQSPYFCFQCNFMIHRDCIDLPRVININRHDHRISYTCRLGHGNWTCGVCREKVDGFFGAYSCSKCSSYVVHSRCATRKDVWDTIELEGTAEEEEIAPFEVVDDSTIKHFSHDHYLRLNKDGVILHENKLCEACVSQICAESFYSCEQCDFILHERCANLSRKKRHVCHNQPFMLHTSPGAQKSCCALCDQKFNGFMYKSANHKVLDVRCGSISEPFEHKSHPHPLYYSGETFKYCSAHGGGLNRGMFTCDDCDYSLDFKCALLPKMVMNHRYDDHPLFLSYGESNVDGEYWCEACETKVNPKKWFYTCDECGVVLHISCVVGDFSYIMPAREGSITWSNKQVVPNTSICRILCSTCKSRCNLSSVLKVSKAGVDSYFCSSSCDTSYLLI</sequence>
<keyword evidence="1" id="KW-0479">Metal-binding</keyword>
<dbReference type="PANTHER" id="PTHR32410:SF162">
    <property type="entry name" value="CHP-RICH ZINC FINGER PROTEIN-LIKE-RELATED"/>
    <property type="match status" value="1"/>
</dbReference>
<dbReference type="SUPFAM" id="SSF57889">
    <property type="entry name" value="Cysteine-rich domain"/>
    <property type="match status" value="5"/>
</dbReference>
<dbReference type="SMART" id="SM00109">
    <property type="entry name" value="C1"/>
    <property type="match status" value="5"/>
</dbReference>
<dbReference type="InterPro" id="IPR002219">
    <property type="entry name" value="PKC_DAG/PE"/>
</dbReference>
<dbReference type="InterPro" id="IPR004146">
    <property type="entry name" value="DC1"/>
</dbReference>
<evidence type="ECO:0000259" key="4">
    <source>
        <dbReference type="PROSITE" id="PS50081"/>
    </source>
</evidence>
<keyword evidence="2" id="KW-0677">Repeat</keyword>
<dbReference type="InterPro" id="IPR054483">
    <property type="entry name" value="DC1-like_CT"/>
</dbReference>
<evidence type="ECO:0000256" key="1">
    <source>
        <dbReference type="ARBA" id="ARBA00022723"/>
    </source>
</evidence>
<gene>
    <name evidence="5" type="ORF">MERR_LOCUS27522</name>
</gene>
<dbReference type="InterPro" id="IPR046349">
    <property type="entry name" value="C1-like_sf"/>
</dbReference>
<evidence type="ECO:0000256" key="2">
    <source>
        <dbReference type="ARBA" id="ARBA00022737"/>
    </source>
</evidence>
<organism evidence="5 6">
    <name type="scientific">Microthlaspi erraticum</name>
    <dbReference type="NCBI Taxonomy" id="1685480"/>
    <lineage>
        <taxon>Eukaryota</taxon>
        <taxon>Viridiplantae</taxon>
        <taxon>Streptophyta</taxon>
        <taxon>Embryophyta</taxon>
        <taxon>Tracheophyta</taxon>
        <taxon>Spermatophyta</taxon>
        <taxon>Magnoliopsida</taxon>
        <taxon>eudicotyledons</taxon>
        <taxon>Gunneridae</taxon>
        <taxon>Pentapetalae</taxon>
        <taxon>rosids</taxon>
        <taxon>malvids</taxon>
        <taxon>Brassicales</taxon>
        <taxon>Brassicaceae</taxon>
        <taxon>Coluteocarpeae</taxon>
        <taxon>Microthlaspi</taxon>
    </lineage>
</organism>
<dbReference type="EMBL" id="CACVBM020001227">
    <property type="protein sequence ID" value="CAA7040287.1"/>
    <property type="molecule type" value="Genomic_DNA"/>
</dbReference>
<keyword evidence="6" id="KW-1185">Reference proteome</keyword>
<dbReference type="PROSITE" id="PS50081">
    <property type="entry name" value="ZF_DAG_PE_2"/>
    <property type="match status" value="1"/>
</dbReference>
<evidence type="ECO:0000313" key="5">
    <source>
        <dbReference type="EMBL" id="CAA7040287.1"/>
    </source>
</evidence>
<comment type="caution">
    <text evidence="5">The sequence shown here is derived from an EMBL/GenBank/DDBJ whole genome shotgun (WGS) entry which is preliminary data.</text>
</comment>
<dbReference type="OrthoDB" id="938199at2759"/>
<dbReference type="GO" id="GO:0046872">
    <property type="term" value="F:metal ion binding"/>
    <property type="evidence" value="ECO:0007669"/>
    <property type="project" value="UniProtKB-KW"/>
</dbReference>
<accession>A0A6D2JH03</accession>
<name>A0A6D2JH03_9BRAS</name>
<dbReference type="PANTHER" id="PTHR32410">
    <property type="entry name" value="CYSTEINE/HISTIDINE-RICH C1 DOMAIN FAMILY PROTEIN"/>
    <property type="match status" value="1"/>
</dbReference>
<protein>
    <recommendedName>
        <fullName evidence="4">Phorbol-ester/DAG-type domain-containing protein</fullName>
    </recommendedName>
</protein>
<keyword evidence="3" id="KW-0862">Zinc</keyword>
<dbReference type="InterPro" id="IPR053192">
    <property type="entry name" value="Vacuole_Formation_Reg"/>
</dbReference>
<dbReference type="AlphaFoldDB" id="A0A6D2JH03"/>
<dbReference type="Pfam" id="PF03107">
    <property type="entry name" value="C1_2"/>
    <property type="match status" value="8"/>
</dbReference>
<reference evidence="5" key="1">
    <citation type="submission" date="2020-01" db="EMBL/GenBank/DDBJ databases">
        <authorList>
            <person name="Mishra B."/>
        </authorList>
    </citation>
    <scope>NUCLEOTIDE SEQUENCE [LARGE SCALE GENOMIC DNA]</scope>
</reference>
<evidence type="ECO:0000256" key="3">
    <source>
        <dbReference type="ARBA" id="ARBA00022833"/>
    </source>
</evidence>
<feature type="domain" description="Phorbol-ester/DAG-type" evidence="4">
    <location>
        <begin position="372"/>
        <end position="427"/>
    </location>
</feature>
<proteinExistence type="predicted"/>
<dbReference type="Pfam" id="PF22926">
    <property type="entry name" value="C1-like_CT"/>
    <property type="match status" value="1"/>
</dbReference>